<proteinExistence type="predicted"/>
<protein>
    <submittedName>
        <fullName evidence="1">Uncharacterized protein</fullName>
    </submittedName>
</protein>
<organism evidence="1 2">
    <name type="scientific">Bifidobacterium gallicum DSM 20093 = LMG 11596</name>
    <dbReference type="NCBI Taxonomy" id="561180"/>
    <lineage>
        <taxon>Bacteria</taxon>
        <taxon>Bacillati</taxon>
        <taxon>Actinomycetota</taxon>
        <taxon>Actinomycetes</taxon>
        <taxon>Bifidobacteriales</taxon>
        <taxon>Bifidobacteriaceae</taxon>
        <taxon>Bifidobacterium</taxon>
    </lineage>
</organism>
<name>D1NW78_9BIFI</name>
<dbReference type="EMBL" id="ABXB03000004">
    <property type="protein sequence ID" value="EFA22364.1"/>
    <property type="molecule type" value="Genomic_DNA"/>
</dbReference>
<dbReference type="STRING" id="561180.BIFGAL_04125"/>
<dbReference type="AlphaFoldDB" id="D1NW78"/>
<dbReference type="Proteomes" id="UP000003656">
    <property type="component" value="Unassembled WGS sequence"/>
</dbReference>
<sequence length="54" mass="5872">MVDRDFCICTAARRLRIAEQNGHLVPSAAKCTVLCGSAQRCDVDSAEAYVDKRG</sequence>
<comment type="caution">
    <text evidence="1">The sequence shown here is derived from an EMBL/GenBank/DDBJ whole genome shotgun (WGS) entry which is preliminary data.</text>
</comment>
<evidence type="ECO:0000313" key="2">
    <source>
        <dbReference type="Proteomes" id="UP000003656"/>
    </source>
</evidence>
<evidence type="ECO:0000313" key="1">
    <source>
        <dbReference type="EMBL" id="EFA22364.1"/>
    </source>
</evidence>
<gene>
    <name evidence="1" type="ORF">BIFGAL_04125</name>
</gene>
<accession>D1NW78</accession>
<reference evidence="1 2" key="1">
    <citation type="submission" date="2009-11" db="EMBL/GenBank/DDBJ databases">
        <authorList>
            <person name="Weinstock G."/>
            <person name="Sodergren E."/>
            <person name="Clifton S."/>
            <person name="Fulton L."/>
            <person name="Fulton B."/>
            <person name="Courtney L."/>
            <person name="Fronick C."/>
            <person name="Harrison M."/>
            <person name="Strong C."/>
            <person name="Farmer C."/>
            <person name="Delahaunty K."/>
            <person name="Markovic C."/>
            <person name="Hall O."/>
            <person name="Minx P."/>
            <person name="Tomlinson C."/>
            <person name="Mitreva M."/>
            <person name="Nelson J."/>
            <person name="Hou S."/>
            <person name="Wollam A."/>
            <person name="Pepin K.H."/>
            <person name="Johnson M."/>
            <person name="Bhonagiri V."/>
            <person name="Nash W.E."/>
            <person name="Warren W."/>
            <person name="Chinwalla A."/>
            <person name="Mardis E.R."/>
            <person name="Wilson R.K."/>
        </authorList>
    </citation>
    <scope>NUCLEOTIDE SEQUENCE [LARGE SCALE GENOMIC DNA]</scope>
    <source>
        <strain evidence="1 2">DSM 20093</strain>
    </source>
</reference>